<name>A0A918S7X8_9HYPH</name>
<dbReference type="Pfam" id="PF09931">
    <property type="entry name" value="Phage_phiJL001_Gp84_N"/>
    <property type="match status" value="1"/>
</dbReference>
<reference evidence="2" key="2">
    <citation type="submission" date="2020-09" db="EMBL/GenBank/DDBJ databases">
        <authorList>
            <person name="Sun Q."/>
            <person name="Kim S."/>
        </authorList>
    </citation>
    <scope>NUCLEOTIDE SEQUENCE</scope>
    <source>
        <strain evidence="2">KCTC 32437</strain>
    </source>
</reference>
<sequence length="296" mass="32252">MRVIAEDFAAHLASGATSVCRCWRLTRMDGTVLGFTDHDCPIDFDGTVFSPATGFDGSPVAARLGGQVDTGEVLGILRSDTISEVDIALGRYDGAIVETLKVNWQDCRQRVLMRRDMIGEIVREDGVFRAELRSPAQALNTRQGRVFHSLCDAQLGDRRCGVDLDNESLQAAATILTVEDAYRVAVSGLDAFEVGWFTFGAVRWAGGDLDGMSDVVTDHAVAAGIVTLAFSRRVGDWAFKGQALTVFAGCDRQHATCAKKFSNTVNFRGFPHIPGNDYLLRHPRNGDQLDGRPVVR</sequence>
<feature type="domain" description="Bacteriophage phiJL001 Gp84 C-terminal" evidence="1">
    <location>
        <begin position="195"/>
        <end position="277"/>
    </location>
</feature>
<protein>
    <recommendedName>
        <fullName evidence="1">Bacteriophage phiJL001 Gp84 C-terminal domain-containing protein</fullName>
    </recommendedName>
</protein>
<dbReference type="NCBIfam" id="TIGR02218">
    <property type="entry name" value="phg_TIGR02218"/>
    <property type="match status" value="1"/>
</dbReference>
<comment type="caution">
    <text evidence="2">The sequence shown here is derived from an EMBL/GenBank/DDBJ whole genome shotgun (WGS) entry which is preliminary data.</text>
</comment>
<reference evidence="2" key="1">
    <citation type="journal article" date="2014" name="Int. J. Syst. Evol. Microbiol.">
        <title>Complete genome sequence of Corynebacterium casei LMG S-19264T (=DSM 44701T), isolated from a smear-ripened cheese.</title>
        <authorList>
            <consortium name="US DOE Joint Genome Institute (JGI-PGF)"/>
            <person name="Walter F."/>
            <person name="Albersmeier A."/>
            <person name="Kalinowski J."/>
            <person name="Ruckert C."/>
        </authorList>
    </citation>
    <scope>NUCLEOTIDE SEQUENCE</scope>
    <source>
        <strain evidence="2">KCTC 32437</strain>
    </source>
</reference>
<dbReference type="Pfam" id="PF09356">
    <property type="entry name" value="Phage_BR0599"/>
    <property type="match status" value="1"/>
</dbReference>
<dbReference type="Proteomes" id="UP000646579">
    <property type="component" value="Unassembled WGS sequence"/>
</dbReference>
<dbReference type="InterPro" id="IPR018964">
    <property type="entry name" value="Phage_phiJL001_Gp84_C"/>
</dbReference>
<evidence type="ECO:0000313" key="3">
    <source>
        <dbReference type="Proteomes" id="UP000646579"/>
    </source>
</evidence>
<proteinExistence type="predicted"/>
<accession>A0A918S7X8</accession>
<dbReference type="InterPro" id="IPR011928">
    <property type="entry name" value="Phage_phiJL001_Gp84"/>
</dbReference>
<gene>
    <name evidence="2" type="ORF">GCM10007989_26080</name>
</gene>
<evidence type="ECO:0000259" key="1">
    <source>
        <dbReference type="Pfam" id="PF09356"/>
    </source>
</evidence>
<dbReference type="EMBL" id="BMZE01000003">
    <property type="protein sequence ID" value="GHA29288.1"/>
    <property type="molecule type" value="Genomic_DNA"/>
</dbReference>
<keyword evidence="3" id="KW-1185">Reference proteome</keyword>
<dbReference type="RefSeq" id="WP_189426179.1">
    <property type="nucleotide sequence ID" value="NZ_BMZE01000003.1"/>
</dbReference>
<dbReference type="AlphaFoldDB" id="A0A918S7X8"/>
<organism evidence="2 3">
    <name type="scientific">Devosia pacifica</name>
    <dbReference type="NCBI Taxonomy" id="1335967"/>
    <lineage>
        <taxon>Bacteria</taxon>
        <taxon>Pseudomonadati</taxon>
        <taxon>Pseudomonadota</taxon>
        <taxon>Alphaproteobacteria</taxon>
        <taxon>Hyphomicrobiales</taxon>
        <taxon>Devosiaceae</taxon>
        <taxon>Devosia</taxon>
    </lineage>
</organism>
<evidence type="ECO:0000313" key="2">
    <source>
        <dbReference type="EMBL" id="GHA29288.1"/>
    </source>
</evidence>